<evidence type="ECO:0000256" key="1">
    <source>
        <dbReference type="ARBA" id="ARBA00022679"/>
    </source>
</evidence>
<reference evidence="4 5" key="1">
    <citation type="submission" date="2013-08" db="EMBL/GenBank/DDBJ databases">
        <authorList>
            <consortium name="DOE Joint Genome Institute"/>
            <person name="Eisen J."/>
            <person name="Huntemann M."/>
            <person name="Han J."/>
            <person name="Chen A."/>
            <person name="Kyrpides N."/>
            <person name="Mavromatis K."/>
            <person name="Markowitz V."/>
            <person name="Palaniappan K."/>
            <person name="Ivanova N."/>
            <person name="Schaumberg A."/>
            <person name="Pati A."/>
            <person name="Liolios K."/>
            <person name="Nordberg H.P."/>
            <person name="Cantor M.N."/>
            <person name="Hua S.X."/>
            <person name="Woyke T."/>
        </authorList>
    </citation>
    <scope>NUCLEOTIDE SEQUENCE [LARGE SCALE GENOMIC DNA]</scope>
    <source>
        <strain evidence="4 5">DSM 2278</strain>
    </source>
</reference>
<sequence>MKVGIITEVMDLEDKSGIPNYLKYILANIPHVNREHEFCLIHYQKSNNQLYKNMDEIIVPLYNVKPTRFLQTVATDAIKLTPILKENDIDVIHNPSPTPFHNPLFLQNGFKKVMTIHDLYKFLPSFQTKLHQNPKMWMHDVLWRKTLFAIRNNVDKFIAVSNNTKQDMVKFLKVPEEKIETIYSAPHDRFKQIKMDIPEYIDAPFILSDNIRSDIIEMYYRLRKKGVYIKLVIFGSGNVTSQKRMELEKMIAYLGLNNDIIFAGRVSDEEMVKLYNTAEIYIRPSWYEGFGLPPLEAMACGCPVIVSNVGALPEVVADAGILANPHNVDEWTTSMYKILTNEDFKEELIHRGLERAKLFSWEKTTKRTVEVYEKVYNS</sequence>
<feature type="domain" description="Glycosyltransferase subfamily 4-like N-terminal" evidence="3">
    <location>
        <begin position="34"/>
        <end position="183"/>
    </location>
</feature>
<organism evidence="4 5">
    <name type="scientific">Methanolobus tindarius DSM 2278</name>
    <dbReference type="NCBI Taxonomy" id="1090322"/>
    <lineage>
        <taxon>Archaea</taxon>
        <taxon>Methanobacteriati</taxon>
        <taxon>Methanobacteriota</taxon>
        <taxon>Stenosarchaea group</taxon>
        <taxon>Methanomicrobia</taxon>
        <taxon>Methanosarcinales</taxon>
        <taxon>Methanosarcinaceae</taxon>
        <taxon>Methanolobus</taxon>
    </lineage>
</organism>
<dbReference type="Proteomes" id="UP000019483">
    <property type="component" value="Unassembled WGS sequence"/>
</dbReference>
<dbReference type="STRING" id="1090322.MettiDRAFT_0871"/>
<dbReference type="InterPro" id="IPR028098">
    <property type="entry name" value="Glyco_trans_4-like_N"/>
</dbReference>
<dbReference type="AlphaFoldDB" id="W9DUT2"/>
<dbReference type="EMBL" id="AZAJ01000001">
    <property type="protein sequence ID" value="ETA67447.1"/>
    <property type="molecule type" value="Genomic_DNA"/>
</dbReference>
<dbReference type="SUPFAM" id="SSF53756">
    <property type="entry name" value="UDP-Glycosyltransferase/glycogen phosphorylase"/>
    <property type="match status" value="1"/>
</dbReference>
<dbReference type="InterPro" id="IPR001296">
    <property type="entry name" value="Glyco_trans_1"/>
</dbReference>
<dbReference type="OrthoDB" id="109596at2157"/>
<dbReference type="Pfam" id="PF00534">
    <property type="entry name" value="Glycos_transf_1"/>
    <property type="match status" value="1"/>
</dbReference>
<name>W9DUT2_METTI</name>
<keyword evidence="5" id="KW-1185">Reference proteome</keyword>
<dbReference type="PANTHER" id="PTHR46401">
    <property type="entry name" value="GLYCOSYLTRANSFERASE WBBK-RELATED"/>
    <property type="match status" value="1"/>
</dbReference>
<dbReference type="Gene3D" id="3.40.50.2000">
    <property type="entry name" value="Glycogen Phosphorylase B"/>
    <property type="match status" value="2"/>
</dbReference>
<dbReference type="CDD" id="cd03809">
    <property type="entry name" value="GT4_MtfB-like"/>
    <property type="match status" value="1"/>
</dbReference>
<comment type="caution">
    <text evidence="4">The sequence shown here is derived from an EMBL/GenBank/DDBJ whole genome shotgun (WGS) entry which is preliminary data.</text>
</comment>
<gene>
    <name evidence="4" type="ORF">MettiDRAFT_0871</name>
</gene>
<dbReference type="PANTHER" id="PTHR46401:SF2">
    <property type="entry name" value="GLYCOSYLTRANSFERASE WBBK-RELATED"/>
    <property type="match status" value="1"/>
</dbReference>
<evidence type="ECO:0000313" key="5">
    <source>
        <dbReference type="Proteomes" id="UP000019483"/>
    </source>
</evidence>
<keyword evidence="1 4" id="KW-0808">Transferase</keyword>
<dbReference type="GO" id="GO:0016757">
    <property type="term" value="F:glycosyltransferase activity"/>
    <property type="evidence" value="ECO:0007669"/>
    <property type="project" value="InterPro"/>
</dbReference>
<evidence type="ECO:0000313" key="4">
    <source>
        <dbReference type="EMBL" id="ETA67447.1"/>
    </source>
</evidence>
<dbReference type="Pfam" id="PF13439">
    <property type="entry name" value="Glyco_transf_4"/>
    <property type="match status" value="1"/>
</dbReference>
<dbReference type="RefSeq" id="WP_023844583.1">
    <property type="nucleotide sequence ID" value="NZ_AZAJ01000001.1"/>
</dbReference>
<evidence type="ECO:0000259" key="2">
    <source>
        <dbReference type="Pfam" id="PF00534"/>
    </source>
</evidence>
<evidence type="ECO:0000259" key="3">
    <source>
        <dbReference type="Pfam" id="PF13439"/>
    </source>
</evidence>
<proteinExistence type="predicted"/>
<protein>
    <submittedName>
        <fullName evidence="4">Glycosyltransferase</fullName>
    </submittedName>
</protein>
<accession>W9DUT2</accession>
<feature type="domain" description="Glycosyl transferase family 1" evidence="2">
    <location>
        <begin position="215"/>
        <end position="352"/>
    </location>
</feature>